<dbReference type="InterPro" id="IPR019933">
    <property type="entry name" value="DivIVA_domain"/>
</dbReference>
<dbReference type="eggNOG" id="ENOG5033AAR">
    <property type="taxonomic scope" value="Bacteria"/>
</dbReference>
<proteinExistence type="predicted"/>
<accession>A0A239WGI6</accession>
<reference evidence="2 3" key="1">
    <citation type="submission" date="2017-06" db="EMBL/GenBank/DDBJ databases">
        <authorList>
            <consortium name="Pathogen Informatics"/>
        </authorList>
    </citation>
    <scope>NUCLEOTIDE SEQUENCE [LARGE SCALE GENOMIC DNA]</scope>
    <source>
        <strain evidence="2 3">NCTC11865</strain>
    </source>
</reference>
<name>A0A239WGI6_9ACTN</name>
<dbReference type="AlphaFoldDB" id="A0A239WGI6"/>
<feature type="region of interest" description="Disordered" evidence="1">
    <location>
        <begin position="77"/>
        <end position="96"/>
    </location>
</feature>
<sequence length="96" mass="10220">MIWFLCVIVVVIMGLAVMAGSGKFGDVPATVDDRPVPDLPEGELSPADIRNAKFATVRRGYSPAQVDALLDRLASQMSADPAMNQTGDPDSRTDAE</sequence>
<dbReference type="Proteomes" id="UP000215332">
    <property type="component" value="Chromosome 1"/>
</dbReference>
<gene>
    <name evidence="2" type="ORF">SAMEA4412665_00937</name>
</gene>
<accession>A0A2W5CN86</accession>
<dbReference type="KEGG" id="cgrn:4412665_00937"/>
<dbReference type="Gene3D" id="6.10.250.660">
    <property type="match status" value="1"/>
</dbReference>
<dbReference type="EMBL" id="LT906441">
    <property type="protein sequence ID" value="SNV33329.1"/>
    <property type="molecule type" value="Genomic_DNA"/>
</dbReference>
<evidence type="ECO:0000313" key="3">
    <source>
        <dbReference type="Proteomes" id="UP000215332"/>
    </source>
</evidence>
<protein>
    <submittedName>
        <fullName evidence="2">DivIVA domain</fullName>
    </submittedName>
</protein>
<dbReference type="RefSeq" id="WP_021105963.1">
    <property type="nucleotide sequence ID" value="NZ_JAWMSD010000013.1"/>
</dbReference>
<feature type="compositionally biased region" description="Polar residues" evidence="1">
    <location>
        <begin position="77"/>
        <end position="88"/>
    </location>
</feature>
<evidence type="ECO:0000256" key="1">
    <source>
        <dbReference type="SAM" id="MobiDB-lite"/>
    </source>
</evidence>
<dbReference type="NCBIfam" id="TIGR03544">
    <property type="entry name" value="DivI1A_domain"/>
    <property type="match status" value="1"/>
</dbReference>
<organism evidence="2 3">
    <name type="scientific">Cutibacterium granulosum</name>
    <dbReference type="NCBI Taxonomy" id="33011"/>
    <lineage>
        <taxon>Bacteria</taxon>
        <taxon>Bacillati</taxon>
        <taxon>Actinomycetota</taxon>
        <taxon>Actinomycetes</taxon>
        <taxon>Propionibacteriales</taxon>
        <taxon>Propionibacteriaceae</taxon>
        <taxon>Cutibacterium</taxon>
    </lineage>
</organism>
<evidence type="ECO:0000313" key="2">
    <source>
        <dbReference type="EMBL" id="SNV33329.1"/>
    </source>
</evidence>